<protein>
    <submittedName>
        <fullName evidence="1">Uncharacterized protein</fullName>
    </submittedName>
</protein>
<accession>A0A383R5H2</accession>
<reference evidence="2" key="1">
    <citation type="submission" date="2018-08" db="EMBL/GenBank/DDBJ databases">
        <authorList>
            <person name="Chevrot R."/>
        </authorList>
    </citation>
    <scope>NUCLEOTIDE SEQUENCE [LARGE SCALE GENOMIC DNA]</scope>
</reference>
<organism evidence="1 2">
    <name type="scientific">Paenibacillus alvei</name>
    <name type="common">Bacillus alvei</name>
    <dbReference type="NCBI Taxonomy" id="44250"/>
    <lineage>
        <taxon>Bacteria</taxon>
        <taxon>Bacillati</taxon>
        <taxon>Bacillota</taxon>
        <taxon>Bacilli</taxon>
        <taxon>Bacillales</taxon>
        <taxon>Paenibacillaceae</taxon>
        <taxon>Paenibacillus</taxon>
    </lineage>
</organism>
<dbReference type="Proteomes" id="UP000304148">
    <property type="component" value="Chromosome"/>
</dbReference>
<evidence type="ECO:0000313" key="2">
    <source>
        <dbReference type="Proteomes" id="UP000304148"/>
    </source>
</evidence>
<sequence>MVAGWPFNNVYRVKLSENMKEEISNAMTNVVKEIVKDNK</sequence>
<evidence type="ECO:0000313" key="1">
    <source>
        <dbReference type="EMBL" id="SYX81599.1"/>
    </source>
</evidence>
<gene>
    <name evidence="1" type="ORF">PBLR_10018</name>
</gene>
<proteinExistence type="predicted"/>
<name>A0A383R5H2_PAEAL</name>
<dbReference type="AlphaFoldDB" id="A0A383R5H2"/>
<dbReference type="EMBL" id="LS992241">
    <property type="protein sequence ID" value="SYX81599.1"/>
    <property type="molecule type" value="Genomic_DNA"/>
</dbReference>